<feature type="signal peptide" evidence="4">
    <location>
        <begin position="1"/>
        <end position="19"/>
    </location>
</feature>
<evidence type="ECO:0000313" key="7">
    <source>
        <dbReference type="Proteomes" id="UP001378960"/>
    </source>
</evidence>
<dbReference type="InterPro" id="IPR013766">
    <property type="entry name" value="Thioredoxin_domain"/>
</dbReference>
<evidence type="ECO:0000256" key="2">
    <source>
        <dbReference type="ARBA" id="ARBA00022729"/>
    </source>
</evidence>
<dbReference type="InterPro" id="IPR017937">
    <property type="entry name" value="Thioredoxin_CS"/>
</dbReference>
<sequence>MKLTSRLSLLCWLVTSVIASDGTNENDKEIDVELLHSQVPEPLTINNFDETLKEGFNMVEFFSPYCPHCVNLFPTWANFYLNNEKLTNDNKKYNIYQVDCVMSGDLCEREGIHYYPMIRFYGPDSRLLASMTDSVRTIDTLTEFADDQLLTWNEDFIETDDTSLKIQQVYSSNRLLDNSELMRIIEGENQVPYLITFWPTTFDQLNDKNFQNKVSQHVMFKHFESLFEFRSILNLTIKKMKKFIEDDNLRFGYFNCLSSKEICKELGLSNLITGSINDNTYPKAILYLPKDTGGNAIKFNANIGFHKGINLAAKSLSNWIESTLINSELRDMKFNEIKNFIGGTVKLEQKGRISEFTDYSKVAIIQVNDPTTKSYEDDIILEHLIQPIANLNNDVFLFKTTDNEIVERFLLQQEKNLANSYIHPGGKIDESIEDNELQFNEKMYISRTHTSYPYYICLKAGTLYTPVFQTYGSEDSRSVNKVVEFIKKNYLPAVTHLTLETEKTLFPNTFGKMFNDKNEKVIIALTDFQPKQFFDVEYFLSYVYHKFTFLNNHNLFNKLEEKRATKHEKVAKMKKKDASSDDIIDALREKIDINFSSIENNVHAAYIDIKNWKSIVKHMNWTNIKISDYGVGDVLIVERFGGRYWDHDVSGKKITIDNEEQCLKSLEAATFKNLKSKNLKDASFFTFLLYYGAALVLFLFGFRYYKQWSQSKKHYNEKMKGLGLLGLTPEFEESKFD</sequence>
<dbReference type="Proteomes" id="UP001378960">
    <property type="component" value="Unassembled WGS sequence"/>
</dbReference>
<evidence type="ECO:0000313" key="6">
    <source>
        <dbReference type="EMBL" id="GMM48412.1"/>
    </source>
</evidence>
<dbReference type="GO" id="GO:0005783">
    <property type="term" value="C:endoplasmic reticulum"/>
    <property type="evidence" value="ECO:0007669"/>
    <property type="project" value="TreeGrafter"/>
</dbReference>
<keyword evidence="7" id="KW-1185">Reference proteome</keyword>
<dbReference type="Pfam" id="PF00085">
    <property type="entry name" value="Thioredoxin"/>
    <property type="match status" value="1"/>
</dbReference>
<protein>
    <submittedName>
        <fullName evidence="6">Protein disulfide isomerase</fullName>
    </submittedName>
</protein>
<name>A0AAV5RBR2_PICKL</name>
<evidence type="ECO:0000259" key="5">
    <source>
        <dbReference type="PROSITE" id="PS51352"/>
    </source>
</evidence>
<dbReference type="InterPro" id="IPR036249">
    <property type="entry name" value="Thioredoxin-like_sf"/>
</dbReference>
<organism evidence="6 7">
    <name type="scientific">Pichia kluyveri</name>
    <name type="common">Yeast</name>
    <dbReference type="NCBI Taxonomy" id="36015"/>
    <lineage>
        <taxon>Eukaryota</taxon>
        <taxon>Fungi</taxon>
        <taxon>Dikarya</taxon>
        <taxon>Ascomycota</taxon>
        <taxon>Saccharomycotina</taxon>
        <taxon>Pichiomycetes</taxon>
        <taxon>Pichiales</taxon>
        <taxon>Pichiaceae</taxon>
        <taxon>Pichia</taxon>
    </lineage>
</organism>
<evidence type="ECO:0000256" key="3">
    <source>
        <dbReference type="SAM" id="Phobius"/>
    </source>
</evidence>
<evidence type="ECO:0000256" key="4">
    <source>
        <dbReference type="SAM" id="SignalP"/>
    </source>
</evidence>
<comment type="caution">
    <text evidence="6">The sequence shown here is derived from an EMBL/GenBank/DDBJ whole genome shotgun (WGS) entry which is preliminary data.</text>
</comment>
<dbReference type="PROSITE" id="PS00194">
    <property type="entry name" value="THIOREDOXIN_1"/>
    <property type="match status" value="1"/>
</dbReference>
<dbReference type="GO" id="GO:0003756">
    <property type="term" value="F:protein disulfide isomerase activity"/>
    <property type="evidence" value="ECO:0007669"/>
    <property type="project" value="TreeGrafter"/>
</dbReference>
<proteinExistence type="inferred from homology"/>
<feature type="domain" description="Thioredoxin" evidence="5">
    <location>
        <begin position="23"/>
        <end position="150"/>
    </location>
</feature>
<dbReference type="AlphaFoldDB" id="A0AAV5RBR2"/>
<dbReference type="CDD" id="cd02961">
    <property type="entry name" value="PDI_a_family"/>
    <property type="match status" value="1"/>
</dbReference>
<dbReference type="PANTHER" id="PTHR45672:SF3">
    <property type="entry name" value="THIOREDOXIN DOMAIN-CONTAINING PROTEIN 5"/>
    <property type="match status" value="1"/>
</dbReference>
<dbReference type="InterPro" id="IPR051063">
    <property type="entry name" value="PDI"/>
</dbReference>
<keyword evidence="2 4" id="KW-0732">Signal</keyword>
<feature type="transmembrane region" description="Helical" evidence="3">
    <location>
        <begin position="684"/>
        <end position="705"/>
    </location>
</feature>
<dbReference type="SUPFAM" id="SSF52833">
    <property type="entry name" value="Thioredoxin-like"/>
    <property type="match status" value="1"/>
</dbReference>
<feature type="chain" id="PRO_5043574015" evidence="4">
    <location>
        <begin position="20"/>
        <end position="737"/>
    </location>
</feature>
<keyword evidence="3" id="KW-1133">Transmembrane helix</keyword>
<dbReference type="GO" id="GO:0006457">
    <property type="term" value="P:protein folding"/>
    <property type="evidence" value="ECO:0007669"/>
    <property type="project" value="TreeGrafter"/>
</dbReference>
<keyword evidence="3" id="KW-0472">Membrane</keyword>
<dbReference type="PROSITE" id="PS51352">
    <property type="entry name" value="THIOREDOXIN_2"/>
    <property type="match status" value="1"/>
</dbReference>
<reference evidence="6 7" key="1">
    <citation type="journal article" date="2023" name="Elife">
        <title>Identification of key yeast species and microbe-microbe interactions impacting larval growth of Drosophila in the wild.</title>
        <authorList>
            <person name="Mure A."/>
            <person name="Sugiura Y."/>
            <person name="Maeda R."/>
            <person name="Honda K."/>
            <person name="Sakurai N."/>
            <person name="Takahashi Y."/>
            <person name="Watada M."/>
            <person name="Katoh T."/>
            <person name="Gotoh A."/>
            <person name="Gotoh Y."/>
            <person name="Taniguchi I."/>
            <person name="Nakamura K."/>
            <person name="Hayashi T."/>
            <person name="Katayama T."/>
            <person name="Uemura T."/>
            <person name="Hattori Y."/>
        </authorList>
    </citation>
    <scope>NUCLEOTIDE SEQUENCE [LARGE SCALE GENOMIC DNA]</scope>
    <source>
        <strain evidence="6 7">PK-24</strain>
    </source>
</reference>
<keyword evidence="6" id="KW-0413">Isomerase</keyword>
<comment type="similarity">
    <text evidence="1">Belongs to the protein disulfide isomerase family.</text>
</comment>
<dbReference type="EMBL" id="BTGB01000009">
    <property type="protein sequence ID" value="GMM48412.1"/>
    <property type="molecule type" value="Genomic_DNA"/>
</dbReference>
<dbReference type="PANTHER" id="PTHR45672">
    <property type="entry name" value="PROTEIN DISULFIDE-ISOMERASE C17H9.14C-RELATED"/>
    <property type="match status" value="1"/>
</dbReference>
<keyword evidence="3" id="KW-0812">Transmembrane</keyword>
<evidence type="ECO:0000256" key="1">
    <source>
        <dbReference type="ARBA" id="ARBA00006347"/>
    </source>
</evidence>
<gene>
    <name evidence="6" type="ORF">DAPK24_050100</name>
</gene>
<accession>A0AAV5RBR2</accession>
<dbReference type="Gene3D" id="3.40.30.10">
    <property type="entry name" value="Glutaredoxin"/>
    <property type="match status" value="2"/>
</dbReference>